<keyword evidence="2" id="KW-0863">Zinc-finger</keyword>
<evidence type="ECO:0000256" key="4">
    <source>
        <dbReference type="SAM" id="MobiDB-lite"/>
    </source>
</evidence>
<dbReference type="EMBL" id="LAZR01000009">
    <property type="protein sequence ID" value="KKO08625.1"/>
    <property type="molecule type" value="Genomic_DNA"/>
</dbReference>
<reference evidence="7" key="1">
    <citation type="journal article" date="2015" name="Nature">
        <title>Complex archaea that bridge the gap between prokaryotes and eukaryotes.</title>
        <authorList>
            <person name="Spang A."/>
            <person name="Saw J.H."/>
            <person name="Jorgensen S.L."/>
            <person name="Zaremba-Niedzwiedzka K."/>
            <person name="Martijn J."/>
            <person name="Lind A.E."/>
            <person name="van Eijk R."/>
            <person name="Schleper C."/>
            <person name="Guy L."/>
            <person name="Ettema T.J."/>
        </authorList>
    </citation>
    <scope>NUCLEOTIDE SEQUENCE</scope>
</reference>
<dbReference type="AlphaFoldDB" id="A0A0F9VX03"/>
<keyword evidence="5" id="KW-0812">Transmembrane</keyword>
<evidence type="ECO:0000256" key="3">
    <source>
        <dbReference type="ARBA" id="ARBA00022833"/>
    </source>
</evidence>
<dbReference type="GO" id="GO:0008270">
    <property type="term" value="F:zinc ion binding"/>
    <property type="evidence" value="ECO:0007669"/>
    <property type="project" value="UniProtKB-KW"/>
</dbReference>
<dbReference type="PROSITE" id="PS01358">
    <property type="entry name" value="ZF_RANBP2_1"/>
    <property type="match status" value="2"/>
</dbReference>
<dbReference type="PROSITE" id="PS50199">
    <property type="entry name" value="ZF_RANBP2_2"/>
    <property type="match status" value="2"/>
</dbReference>
<evidence type="ECO:0000256" key="1">
    <source>
        <dbReference type="ARBA" id="ARBA00022723"/>
    </source>
</evidence>
<feature type="domain" description="RanBP2-type" evidence="6">
    <location>
        <begin position="4"/>
        <end position="33"/>
    </location>
</feature>
<dbReference type="Gene3D" id="4.10.1060.10">
    <property type="entry name" value="Zinc finger, RanBP2-type"/>
    <property type="match status" value="2"/>
</dbReference>
<evidence type="ECO:0000256" key="5">
    <source>
        <dbReference type="SAM" id="Phobius"/>
    </source>
</evidence>
<gene>
    <name evidence="7" type="ORF">LCGC14_0045650</name>
</gene>
<proteinExistence type="predicted"/>
<feature type="compositionally biased region" description="Basic and acidic residues" evidence="4">
    <location>
        <begin position="104"/>
        <end position="119"/>
    </location>
</feature>
<sequence length="375" mass="42160">MAIREGRWDCSSCGQVNLGRFEQCRSCGIGRGSDVAFYLPSGEAAISDAELIADAQSGRDWHCDHCDNSNKGSAVRCTSCGNQRDGEDKEHDAARDVIMAPGEQKPKAERPKARPDRARRSTPAARTAHPMNTGGSKPTKMKSFVPWMIAAVVALVGILLVASFTVPFTAHGKVTDKSWQRSISIAQIKPFQDSGWHKPSDAYDVSSERKFRHYETVTVGYTTKTKTSTERYQSGTEIYVCGQQSMGNGYFQDRTCSRATYSTRPVTKTVQVPITEERPVYDTWYEYTQDRWVTARTRSSGGKDDDPYWAEYTLAPQGERVGGRREAYIVVTKIEDDIQELRLNQQDWNGYRVNDKLVLKTDFWGRVMSLELGKE</sequence>
<evidence type="ECO:0000313" key="7">
    <source>
        <dbReference type="EMBL" id="KKO08625.1"/>
    </source>
</evidence>
<dbReference type="SMART" id="SM00547">
    <property type="entry name" value="ZnF_RBZ"/>
    <property type="match status" value="2"/>
</dbReference>
<protein>
    <recommendedName>
        <fullName evidence="6">RanBP2-type domain-containing protein</fullName>
    </recommendedName>
</protein>
<keyword evidence="1" id="KW-0479">Metal-binding</keyword>
<name>A0A0F9VX03_9ZZZZ</name>
<keyword evidence="5" id="KW-0472">Membrane</keyword>
<evidence type="ECO:0000259" key="6">
    <source>
        <dbReference type="PROSITE" id="PS50199"/>
    </source>
</evidence>
<accession>A0A0F9VX03</accession>
<feature type="region of interest" description="Disordered" evidence="4">
    <location>
        <begin position="97"/>
        <end position="139"/>
    </location>
</feature>
<organism evidence="7">
    <name type="scientific">marine sediment metagenome</name>
    <dbReference type="NCBI Taxonomy" id="412755"/>
    <lineage>
        <taxon>unclassified sequences</taxon>
        <taxon>metagenomes</taxon>
        <taxon>ecological metagenomes</taxon>
    </lineage>
</organism>
<feature type="domain" description="RanBP2-type" evidence="6">
    <location>
        <begin position="56"/>
        <end position="86"/>
    </location>
</feature>
<comment type="caution">
    <text evidence="7">The sequence shown here is derived from an EMBL/GenBank/DDBJ whole genome shotgun (WGS) entry which is preliminary data.</text>
</comment>
<keyword evidence="5" id="KW-1133">Transmembrane helix</keyword>
<dbReference type="InterPro" id="IPR001876">
    <property type="entry name" value="Znf_RanBP2"/>
</dbReference>
<feature type="transmembrane region" description="Helical" evidence="5">
    <location>
        <begin position="144"/>
        <end position="168"/>
    </location>
</feature>
<dbReference type="Pfam" id="PF00641">
    <property type="entry name" value="Zn_ribbon_RanBP"/>
    <property type="match status" value="1"/>
</dbReference>
<evidence type="ECO:0000256" key="2">
    <source>
        <dbReference type="ARBA" id="ARBA00022771"/>
    </source>
</evidence>
<keyword evidence="3" id="KW-0862">Zinc</keyword>